<evidence type="ECO:0000313" key="1">
    <source>
        <dbReference type="EMBL" id="QHI70985.1"/>
    </source>
</evidence>
<dbReference type="Gene3D" id="3.40.630.10">
    <property type="entry name" value="Zn peptidases"/>
    <property type="match status" value="1"/>
</dbReference>
<dbReference type="GO" id="GO:0016805">
    <property type="term" value="F:dipeptidase activity"/>
    <property type="evidence" value="ECO:0007669"/>
    <property type="project" value="TreeGrafter"/>
</dbReference>
<dbReference type="GO" id="GO:0005737">
    <property type="term" value="C:cytoplasm"/>
    <property type="evidence" value="ECO:0007669"/>
    <property type="project" value="TreeGrafter"/>
</dbReference>
<dbReference type="InterPro" id="IPR017145">
    <property type="entry name" value="Aminobenzoyl-glu_utiliz_pB"/>
</dbReference>
<accession>A0A6P1MIU8</accession>
<dbReference type="InterPro" id="IPR052030">
    <property type="entry name" value="Peptidase_M20/M20A_hydrolases"/>
</dbReference>
<dbReference type="SUPFAM" id="SSF53187">
    <property type="entry name" value="Zn-dependent exopeptidases"/>
    <property type="match status" value="1"/>
</dbReference>
<organism evidence="1 2">
    <name type="scientific">Aminipila terrae</name>
    <dbReference type="NCBI Taxonomy" id="2697030"/>
    <lineage>
        <taxon>Bacteria</taxon>
        <taxon>Bacillati</taxon>
        <taxon>Bacillota</taxon>
        <taxon>Clostridia</taxon>
        <taxon>Peptostreptococcales</taxon>
        <taxon>Anaerovoracaceae</taxon>
        <taxon>Aminipila</taxon>
    </lineage>
</organism>
<dbReference type="RefSeq" id="WP_162360763.1">
    <property type="nucleotide sequence ID" value="NZ_CP047591.1"/>
</dbReference>
<dbReference type="GO" id="GO:0046657">
    <property type="term" value="P:folic acid catabolic process"/>
    <property type="evidence" value="ECO:0007669"/>
    <property type="project" value="TreeGrafter"/>
</dbReference>
<dbReference type="InterPro" id="IPR002933">
    <property type="entry name" value="Peptidase_M20"/>
</dbReference>
<dbReference type="PIRSF" id="PIRSF037227">
    <property type="entry name" value="Aminobenzoyl-glu_utiliz_pB"/>
    <property type="match status" value="1"/>
</dbReference>
<dbReference type="SUPFAM" id="SSF55031">
    <property type="entry name" value="Bacterial exopeptidase dimerisation domain"/>
    <property type="match status" value="1"/>
</dbReference>
<dbReference type="PANTHER" id="PTHR30575">
    <property type="entry name" value="PEPTIDASE M20"/>
    <property type="match status" value="1"/>
</dbReference>
<reference evidence="1 2" key="1">
    <citation type="submission" date="2020-01" db="EMBL/GenBank/DDBJ databases">
        <title>Genomic analysis of Aminipila sp. CBA3637.</title>
        <authorList>
            <person name="Kim Y.B."/>
            <person name="Roh S.W."/>
        </authorList>
    </citation>
    <scope>NUCLEOTIDE SEQUENCE [LARGE SCALE GENOMIC DNA]</scope>
    <source>
        <strain evidence="1 2">CBA3637</strain>
    </source>
</reference>
<evidence type="ECO:0000313" key="2">
    <source>
        <dbReference type="Proteomes" id="UP000463883"/>
    </source>
</evidence>
<dbReference type="AlphaFoldDB" id="A0A6P1MIU8"/>
<proteinExistence type="predicted"/>
<protein>
    <submittedName>
        <fullName evidence="1">Amidohydrolase</fullName>
    </submittedName>
</protein>
<dbReference type="Gene3D" id="3.30.70.360">
    <property type="match status" value="1"/>
</dbReference>
<sequence>MLSENVKKFVVDYISENHKTFHDVSQKIWNCPELGMEEFQALKLLTNLLKDNEFTVKSDVAGMPTAFVATYGSGKPVIAFSSEYDALPGVSQKIDYKKSPVFEGAPGHGCGHNLIAVGGIMAAVALKEAMKKYKLNGTIKVYGTPGEELCVGKPVMGNAGIFADADIILDWHPLNSNSANYVSSPAYFNIKYHFKGRTCHGNSPWNGRSAFDAAILQGHAVEMLREHIKPGTSESAAKTINYTFSDVGPEYPCVVPDRTTAWYLGRFPTNGEALDIMRRLDKCAEGAAMATETTVEKEIITINREMLPNITVAKVIYDNLIELGEPIFSEEEKQFIKNIQTEVGEGYPTAEGIQPFGEDEIPVTDTVEYSWNAPYGILRLALWPAPAFHNWMITACAGNSHGKKVLDKAAQVLATSAVDFITNPLLTSKAKEEFKAKMKGKEYKSLLPEGTPIPININHEIMKKYRGLYKINCD</sequence>
<dbReference type="GO" id="GO:0071713">
    <property type="term" value="F:para-aminobenzoyl-glutamate hydrolase activity"/>
    <property type="evidence" value="ECO:0007669"/>
    <property type="project" value="TreeGrafter"/>
</dbReference>
<dbReference type="KEGG" id="amic:Ami3637_00070"/>
<dbReference type="InterPro" id="IPR036264">
    <property type="entry name" value="Bact_exopeptidase_dim_dom"/>
</dbReference>
<dbReference type="Proteomes" id="UP000463883">
    <property type="component" value="Chromosome"/>
</dbReference>
<dbReference type="NCBIfam" id="TIGR01891">
    <property type="entry name" value="amidohydrolases"/>
    <property type="match status" value="1"/>
</dbReference>
<dbReference type="InterPro" id="IPR017439">
    <property type="entry name" value="Amidohydrolase"/>
</dbReference>
<dbReference type="EMBL" id="CP047591">
    <property type="protein sequence ID" value="QHI70985.1"/>
    <property type="molecule type" value="Genomic_DNA"/>
</dbReference>
<gene>
    <name evidence="1" type="ORF">Ami3637_00070</name>
</gene>
<dbReference type="Pfam" id="PF01546">
    <property type="entry name" value="Peptidase_M20"/>
    <property type="match status" value="1"/>
</dbReference>
<name>A0A6P1MIU8_9FIRM</name>
<keyword evidence="2" id="KW-1185">Reference proteome</keyword>
<dbReference type="PANTHER" id="PTHR30575:SF0">
    <property type="entry name" value="XAA-ARG DIPEPTIDASE"/>
    <property type="match status" value="1"/>
</dbReference>
<keyword evidence="1" id="KW-0378">Hydrolase</keyword>